<evidence type="ECO:0000256" key="3">
    <source>
        <dbReference type="ARBA" id="ARBA00023125"/>
    </source>
</evidence>
<feature type="domain" description="AP2/ERF" evidence="6">
    <location>
        <begin position="123"/>
        <end position="181"/>
    </location>
</feature>
<dbReference type="PRINTS" id="PR00367">
    <property type="entry name" value="ETHRSPELEMNT"/>
</dbReference>
<dbReference type="CDD" id="cd00018">
    <property type="entry name" value="AP2"/>
    <property type="match status" value="1"/>
</dbReference>
<comment type="subcellular location">
    <subcellularLocation>
        <location evidence="1">Nucleus</location>
    </subcellularLocation>
</comment>
<evidence type="ECO:0000256" key="4">
    <source>
        <dbReference type="ARBA" id="ARBA00023163"/>
    </source>
</evidence>
<evidence type="ECO:0000259" key="6">
    <source>
        <dbReference type="PROSITE" id="PS51032"/>
    </source>
</evidence>
<evidence type="ECO:0000256" key="1">
    <source>
        <dbReference type="ARBA" id="ARBA00004123"/>
    </source>
</evidence>
<dbReference type="AlphaFoldDB" id="A0AAW2CI79"/>
<keyword evidence="3" id="KW-0238">DNA-binding</keyword>
<comment type="caution">
    <text evidence="7">The sequence shown here is derived from an EMBL/GenBank/DDBJ whole genome shotgun (WGS) entry which is preliminary data.</text>
</comment>
<protein>
    <recommendedName>
        <fullName evidence="6">AP2/ERF domain-containing protein</fullName>
    </recommendedName>
</protein>
<keyword evidence="5" id="KW-0539">Nucleus</keyword>
<dbReference type="InterPro" id="IPR050913">
    <property type="entry name" value="AP2/ERF_ERF"/>
</dbReference>
<dbReference type="SMART" id="SM00380">
    <property type="entry name" value="AP2"/>
    <property type="match status" value="1"/>
</dbReference>
<dbReference type="InterPro" id="IPR036955">
    <property type="entry name" value="AP2/ERF_dom_sf"/>
</dbReference>
<dbReference type="GO" id="GO:0003700">
    <property type="term" value="F:DNA-binding transcription factor activity"/>
    <property type="evidence" value="ECO:0007669"/>
    <property type="project" value="InterPro"/>
</dbReference>
<evidence type="ECO:0000256" key="2">
    <source>
        <dbReference type="ARBA" id="ARBA00023015"/>
    </source>
</evidence>
<dbReference type="PROSITE" id="PS51032">
    <property type="entry name" value="AP2_ERF"/>
    <property type="match status" value="1"/>
</dbReference>
<sequence>MADRKKNVRLNQDNNCGISNKNSMRKIRIIYSDPYATESSSDDDEEKYEFKDRSMGGKRNVKEIFLPVLQHDSYTDTCPQHNSNKCKQKFSISNQLCKDMEVGETSASNEFIYKNKVGRSSSIYKGVRLRSSGKYGSEITNPIEGCRVWLGTFNTEIEAAVAYKKRSLEFERLKWLEKNKNSLSTDVNAISEECKDFFSHPISPSSVLEVSTPAILGNGIGYSIKEENNEEPIQYGSTAALVGNGIGYSIKEENNEESFQYGSTAALVGNGIGNSIKEEGSVDTNLEEEQSFLDFMDDIDAYPTLGDECGEEYALPPFDFEFATSDFSWIDKVLNLTSP</sequence>
<dbReference type="EMBL" id="JAZDWU010000007">
    <property type="protein sequence ID" value="KAK9996454.1"/>
    <property type="molecule type" value="Genomic_DNA"/>
</dbReference>
<dbReference type="InterPro" id="IPR001471">
    <property type="entry name" value="AP2/ERF_dom"/>
</dbReference>
<evidence type="ECO:0000313" key="7">
    <source>
        <dbReference type="EMBL" id="KAK9996454.1"/>
    </source>
</evidence>
<evidence type="ECO:0000313" key="8">
    <source>
        <dbReference type="Proteomes" id="UP001459277"/>
    </source>
</evidence>
<dbReference type="InterPro" id="IPR016177">
    <property type="entry name" value="DNA-bd_dom_sf"/>
</dbReference>
<gene>
    <name evidence="7" type="ORF">SO802_021140</name>
</gene>
<dbReference type="Proteomes" id="UP001459277">
    <property type="component" value="Unassembled WGS sequence"/>
</dbReference>
<accession>A0AAW2CI79</accession>
<reference evidence="7 8" key="1">
    <citation type="submission" date="2024-01" db="EMBL/GenBank/DDBJ databases">
        <title>A telomere-to-telomere, gap-free genome of sweet tea (Lithocarpus litseifolius).</title>
        <authorList>
            <person name="Zhou J."/>
        </authorList>
    </citation>
    <scope>NUCLEOTIDE SEQUENCE [LARGE SCALE GENOMIC DNA]</scope>
    <source>
        <strain evidence="7">Zhou-2022a</strain>
        <tissue evidence="7">Leaf</tissue>
    </source>
</reference>
<keyword evidence="4" id="KW-0804">Transcription</keyword>
<dbReference type="PANTHER" id="PTHR31194">
    <property type="entry name" value="SHN SHINE , DNA BINDING / TRANSCRIPTION FACTOR"/>
    <property type="match status" value="1"/>
</dbReference>
<keyword evidence="8" id="KW-1185">Reference proteome</keyword>
<keyword evidence="2" id="KW-0805">Transcription regulation</keyword>
<evidence type="ECO:0000256" key="5">
    <source>
        <dbReference type="ARBA" id="ARBA00023242"/>
    </source>
</evidence>
<dbReference type="Gene3D" id="3.30.730.10">
    <property type="entry name" value="AP2/ERF domain"/>
    <property type="match status" value="1"/>
</dbReference>
<dbReference type="GO" id="GO:0005634">
    <property type="term" value="C:nucleus"/>
    <property type="evidence" value="ECO:0007669"/>
    <property type="project" value="UniProtKB-SubCell"/>
</dbReference>
<proteinExistence type="predicted"/>
<name>A0AAW2CI79_9ROSI</name>
<dbReference type="GO" id="GO:0003677">
    <property type="term" value="F:DNA binding"/>
    <property type="evidence" value="ECO:0007669"/>
    <property type="project" value="UniProtKB-KW"/>
</dbReference>
<dbReference type="PANTHER" id="PTHR31194:SF187">
    <property type="entry name" value="ETHYLENE-RESPONSIVE TRANSCRIPTION FACTOR ERF118-LIKE"/>
    <property type="match status" value="1"/>
</dbReference>
<dbReference type="SUPFAM" id="SSF54171">
    <property type="entry name" value="DNA-binding domain"/>
    <property type="match status" value="1"/>
</dbReference>
<organism evidence="7 8">
    <name type="scientific">Lithocarpus litseifolius</name>
    <dbReference type="NCBI Taxonomy" id="425828"/>
    <lineage>
        <taxon>Eukaryota</taxon>
        <taxon>Viridiplantae</taxon>
        <taxon>Streptophyta</taxon>
        <taxon>Embryophyta</taxon>
        <taxon>Tracheophyta</taxon>
        <taxon>Spermatophyta</taxon>
        <taxon>Magnoliopsida</taxon>
        <taxon>eudicotyledons</taxon>
        <taxon>Gunneridae</taxon>
        <taxon>Pentapetalae</taxon>
        <taxon>rosids</taxon>
        <taxon>fabids</taxon>
        <taxon>Fagales</taxon>
        <taxon>Fagaceae</taxon>
        <taxon>Lithocarpus</taxon>
    </lineage>
</organism>